<evidence type="ECO:0000313" key="2">
    <source>
        <dbReference type="EMBL" id="MBB6481157.1"/>
    </source>
</evidence>
<organism evidence="2 3">
    <name type="scientific">Spirochaeta isovalerica</name>
    <dbReference type="NCBI Taxonomy" id="150"/>
    <lineage>
        <taxon>Bacteria</taxon>
        <taxon>Pseudomonadati</taxon>
        <taxon>Spirochaetota</taxon>
        <taxon>Spirochaetia</taxon>
        <taxon>Spirochaetales</taxon>
        <taxon>Spirochaetaceae</taxon>
        <taxon>Spirochaeta</taxon>
    </lineage>
</organism>
<reference evidence="2 3" key="1">
    <citation type="submission" date="2020-08" db="EMBL/GenBank/DDBJ databases">
        <title>Genomic Encyclopedia of Type Strains, Phase IV (KMG-IV): sequencing the most valuable type-strain genomes for metagenomic binning, comparative biology and taxonomic classification.</title>
        <authorList>
            <person name="Goeker M."/>
        </authorList>
    </citation>
    <scope>NUCLEOTIDE SEQUENCE [LARGE SCALE GENOMIC DNA]</scope>
    <source>
        <strain evidence="2 3">DSM 2461</strain>
    </source>
</reference>
<dbReference type="RefSeq" id="WP_184747401.1">
    <property type="nucleotide sequence ID" value="NZ_JACHGJ010000005.1"/>
</dbReference>
<gene>
    <name evidence="2" type="ORF">HNR50_002830</name>
</gene>
<accession>A0A841RD47</accession>
<name>A0A841RD47_9SPIO</name>
<evidence type="ECO:0000256" key="1">
    <source>
        <dbReference type="ARBA" id="ARBA00022649"/>
    </source>
</evidence>
<dbReference type="EMBL" id="JACHGJ010000005">
    <property type="protein sequence ID" value="MBB6481157.1"/>
    <property type="molecule type" value="Genomic_DNA"/>
</dbReference>
<comment type="caution">
    <text evidence="2">The sequence shown here is derived from an EMBL/GenBank/DDBJ whole genome shotgun (WGS) entry which is preliminary data.</text>
</comment>
<keyword evidence="3" id="KW-1185">Reference proteome</keyword>
<dbReference type="InterPro" id="IPR007712">
    <property type="entry name" value="RelE/ParE_toxin"/>
</dbReference>
<dbReference type="InterPro" id="IPR035093">
    <property type="entry name" value="RelE/ParE_toxin_dom_sf"/>
</dbReference>
<sequence length="107" mass="12815">MKYQVFITGDAEKDILYLYDYILSSDCTESADYVYKNIKANTLGLSDFPSKRHYPPELERIGITEYREIHFKLYRIIFQIIGVKVFVHCVFDGRRDLQEILERRLLR</sequence>
<protein>
    <submittedName>
        <fullName evidence="2">Toxin ParE1/3/4</fullName>
    </submittedName>
</protein>
<dbReference type="Gene3D" id="3.30.2310.20">
    <property type="entry name" value="RelE-like"/>
    <property type="match status" value="1"/>
</dbReference>
<dbReference type="AlphaFoldDB" id="A0A841RD47"/>
<keyword evidence="1" id="KW-1277">Toxin-antitoxin system</keyword>
<evidence type="ECO:0000313" key="3">
    <source>
        <dbReference type="Proteomes" id="UP000587760"/>
    </source>
</evidence>
<dbReference type="Proteomes" id="UP000587760">
    <property type="component" value="Unassembled WGS sequence"/>
</dbReference>
<dbReference type="Pfam" id="PF05016">
    <property type="entry name" value="ParE_toxin"/>
    <property type="match status" value="1"/>
</dbReference>
<proteinExistence type="predicted"/>